<feature type="binding site" evidence="8">
    <location>
        <begin position="213"/>
        <end position="216"/>
    </location>
    <ligand>
        <name>GTP</name>
        <dbReference type="ChEBI" id="CHEBI:37565"/>
    </ligand>
</feature>
<name>E8T3E4_THEA1</name>
<proteinExistence type="inferred from homology"/>
<dbReference type="eggNOG" id="COG0536">
    <property type="taxonomic scope" value="Bacteria"/>
</dbReference>
<dbReference type="CDD" id="cd01898">
    <property type="entry name" value="Obg"/>
    <property type="match status" value="1"/>
</dbReference>
<evidence type="ECO:0000259" key="11">
    <source>
        <dbReference type="PROSITE" id="PS51883"/>
    </source>
</evidence>
<dbReference type="GO" id="GO:0003924">
    <property type="term" value="F:GTPase activity"/>
    <property type="evidence" value="ECO:0007669"/>
    <property type="project" value="UniProtKB-UniRule"/>
</dbReference>
<dbReference type="PRINTS" id="PR00326">
    <property type="entry name" value="GTP1OBG"/>
</dbReference>
<dbReference type="NCBIfam" id="NF008954">
    <property type="entry name" value="PRK12296.1"/>
    <property type="match status" value="1"/>
</dbReference>
<comment type="cofactor">
    <cofactor evidence="8">
        <name>Mg(2+)</name>
        <dbReference type="ChEBI" id="CHEBI:18420"/>
    </cofactor>
</comment>
<reference evidence="12" key="1">
    <citation type="submission" date="2011-01" db="EMBL/GenBank/DDBJ databases">
        <title>Complete sequence of chromosome of Thermovibrio ammonificans HB-1.</title>
        <authorList>
            <consortium name="US DOE Joint Genome Institute"/>
            <person name="Lucas S."/>
            <person name="Copeland A."/>
            <person name="Lapidus A."/>
            <person name="Cheng J.-F."/>
            <person name="Goodwin L."/>
            <person name="Pitluck S."/>
            <person name="Davenport K."/>
            <person name="Detter J.C."/>
            <person name="Han C."/>
            <person name="Tapia R."/>
            <person name="Land M."/>
            <person name="Hauser L."/>
            <person name="Kyrpides N."/>
            <person name="Ivanova N."/>
            <person name="Ovchinnikova G."/>
            <person name="Vetriani C."/>
            <person name="Woyke T."/>
        </authorList>
    </citation>
    <scope>NUCLEOTIDE SEQUENCE [LARGE SCALE GENOMIC DNA]</scope>
    <source>
        <strain evidence="12">HB-1</strain>
    </source>
</reference>
<dbReference type="GO" id="GO:0000287">
    <property type="term" value="F:magnesium ion binding"/>
    <property type="evidence" value="ECO:0007669"/>
    <property type="project" value="InterPro"/>
</dbReference>
<feature type="binding site" evidence="8">
    <location>
        <begin position="311"/>
        <end position="313"/>
    </location>
    <ligand>
        <name>GTP</name>
        <dbReference type="ChEBI" id="CHEBI:37565"/>
    </ligand>
</feature>
<dbReference type="InterPro" id="IPR036726">
    <property type="entry name" value="GTP1_OBG_dom_sf"/>
</dbReference>
<evidence type="ECO:0000256" key="5">
    <source>
        <dbReference type="ARBA" id="ARBA00022801"/>
    </source>
</evidence>
<dbReference type="RefSeq" id="WP_013538062.1">
    <property type="nucleotide sequence ID" value="NC_014926.1"/>
</dbReference>
<dbReference type="EC" id="3.6.5.-" evidence="8"/>
<feature type="binding site" evidence="8">
    <location>
        <position position="194"/>
    </location>
    <ligand>
        <name>Mg(2+)</name>
        <dbReference type="ChEBI" id="CHEBI:18420"/>
    </ligand>
</feature>
<keyword evidence="3 8" id="KW-0479">Metal-binding</keyword>
<evidence type="ECO:0000259" key="10">
    <source>
        <dbReference type="PROSITE" id="PS51710"/>
    </source>
</evidence>
<dbReference type="Gene3D" id="2.70.210.12">
    <property type="entry name" value="GTP1/OBG domain"/>
    <property type="match status" value="1"/>
</dbReference>
<dbReference type="PIRSF" id="PIRSF002401">
    <property type="entry name" value="GTP_bd_Obg/CgtA"/>
    <property type="match status" value="1"/>
</dbReference>
<dbReference type="PANTHER" id="PTHR11702">
    <property type="entry name" value="DEVELOPMENTALLY REGULATED GTP-BINDING PROTEIN-RELATED"/>
    <property type="match status" value="1"/>
</dbReference>
<dbReference type="KEGG" id="tam:Theam_1313"/>
<dbReference type="SUPFAM" id="SSF52540">
    <property type="entry name" value="P-loop containing nucleoside triphosphate hydrolases"/>
    <property type="match status" value="1"/>
</dbReference>
<dbReference type="InterPro" id="IPR027417">
    <property type="entry name" value="P-loop_NTPase"/>
</dbReference>
<dbReference type="HOGENOM" id="CLU_011747_2_0_0"/>
<feature type="region of interest" description="Disordered" evidence="9">
    <location>
        <begin position="120"/>
        <end position="146"/>
    </location>
</feature>
<evidence type="ECO:0000256" key="4">
    <source>
        <dbReference type="ARBA" id="ARBA00022741"/>
    </source>
</evidence>
<organism evidence="12 13">
    <name type="scientific">Thermovibrio ammonificans (strain DSM 15698 / JCM 12110 / HB-1)</name>
    <dbReference type="NCBI Taxonomy" id="648996"/>
    <lineage>
        <taxon>Bacteria</taxon>
        <taxon>Pseudomonadati</taxon>
        <taxon>Aquificota</taxon>
        <taxon>Aquificia</taxon>
        <taxon>Desulfurobacteriales</taxon>
        <taxon>Desulfurobacteriaceae</taxon>
        <taxon>Thermovibrio</taxon>
    </lineage>
</organism>
<dbReference type="GO" id="GO:0005525">
    <property type="term" value="F:GTP binding"/>
    <property type="evidence" value="ECO:0007669"/>
    <property type="project" value="UniProtKB-UniRule"/>
</dbReference>
<dbReference type="NCBIfam" id="TIGR02729">
    <property type="entry name" value="Obg_CgtA"/>
    <property type="match status" value="1"/>
</dbReference>
<dbReference type="PANTHER" id="PTHR11702:SF31">
    <property type="entry name" value="MITOCHONDRIAL RIBOSOME-ASSOCIATED GTPASE 2"/>
    <property type="match status" value="1"/>
</dbReference>
<evidence type="ECO:0000256" key="2">
    <source>
        <dbReference type="ARBA" id="ARBA00022490"/>
    </source>
</evidence>
<dbReference type="GO" id="GO:0043022">
    <property type="term" value="F:ribosome binding"/>
    <property type="evidence" value="ECO:0007669"/>
    <property type="project" value="UniProtKB-ARBA"/>
</dbReference>
<dbReference type="Proteomes" id="UP000006362">
    <property type="component" value="Chromosome"/>
</dbReference>
<evidence type="ECO:0000256" key="3">
    <source>
        <dbReference type="ARBA" id="ARBA00022723"/>
    </source>
</evidence>
<keyword evidence="6 8" id="KW-0460">Magnesium</keyword>
<dbReference type="PROSITE" id="PS51710">
    <property type="entry name" value="G_OBG"/>
    <property type="match status" value="1"/>
</dbReference>
<evidence type="ECO:0000256" key="6">
    <source>
        <dbReference type="ARBA" id="ARBA00022842"/>
    </source>
</evidence>
<feature type="binding site" evidence="8">
    <location>
        <begin position="282"/>
        <end position="285"/>
    </location>
    <ligand>
        <name>GTP</name>
        <dbReference type="ChEBI" id="CHEBI:37565"/>
    </ligand>
</feature>
<dbReference type="OrthoDB" id="9807318at2"/>
<dbReference type="InterPro" id="IPR031167">
    <property type="entry name" value="G_OBG"/>
</dbReference>
<comment type="function">
    <text evidence="8">An essential GTPase which binds GTP, GDP and possibly (p)ppGpp with moderate affinity, with high nucleotide exchange rates and a fairly low GTP hydrolysis rate. Plays a role in control of the cell cycle, stress response, ribosome biogenesis and in those bacteria that undergo differentiation, in morphogenesis control.</text>
</comment>
<dbReference type="AlphaFoldDB" id="E8T3E4"/>
<evidence type="ECO:0000313" key="12">
    <source>
        <dbReference type="EMBL" id="ADU97276.1"/>
    </source>
</evidence>
<evidence type="ECO:0000313" key="13">
    <source>
        <dbReference type="Proteomes" id="UP000006362"/>
    </source>
</evidence>
<dbReference type="SUPFAM" id="SSF82051">
    <property type="entry name" value="Obg GTP-binding protein N-terminal domain"/>
    <property type="match status" value="1"/>
</dbReference>
<dbReference type="Pfam" id="PF01926">
    <property type="entry name" value="MMR_HSR1"/>
    <property type="match status" value="1"/>
</dbReference>
<feature type="binding site" evidence="8">
    <location>
        <begin position="192"/>
        <end position="196"/>
    </location>
    <ligand>
        <name>GTP</name>
        <dbReference type="ChEBI" id="CHEBI:37565"/>
    </ligand>
</feature>
<keyword evidence="13" id="KW-1185">Reference proteome</keyword>
<evidence type="ECO:0000256" key="8">
    <source>
        <dbReference type="HAMAP-Rule" id="MF_01454"/>
    </source>
</evidence>
<protein>
    <recommendedName>
        <fullName evidence="8">GTPase Obg</fullName>
        <ecNumber evidence="8">3.6.5.-</ecNumber>
    </recommendedName>
    <alternativeName>
        <fullName evidence="8">GTP-binding protein Obg</fullName>
    </alternativeName>
</protein>
<comment type="subcellular location">
    <subcellularLocation>
        <location evidence="8">Cytoplasm</location>
    </subcellularLocation>
</comment>
<dbReference type="InterPro" id="IPR006169">
    <property type="entry name" value="GTP1_OBG_dom"/>
</dbReference>
<dbReference type="EMBL" id="CP002444">
    <property type="protein sequence ID" value="ADU97276.1"/>
    <property type="molecule type" value="Genomic_DNA"/>
</dbReference>
<dbReference type="InterPro" id="IPR006074">
    <property type="entry name" value="GTP1-OBG_CS"/>
</dbReference>
<keyword evidence="7 8" id="KW-0342">GTP-binding</keyword>
<gene>
    <name evidence="8" type="primary">obg</name>
    <name evidence="12" type="ordered locus">Theam_1313</name>
</gene>
<evidence type="ECO:0000256" key="7">
    <source>
        <dbReference type="ARBA" id="ARBA00023134"/>
    </source>
</evidence>
<keyword evidence="5 8" id="KW-0378">Hydrolase</keyword>
<dbReference type="GO" id="GO:0005737">
    <property type="term" value="C:cytoplasm"/>
    <property type="evidence" value="ECO:0007669"/>
    <property type="project" value="UniProtKB-SubCell"/>
</dbReference>
<dbReference type="PROSITE" id="PS51883">
    <property type="entry name" value="OBG"/>
    <property type="match status" value="1"/>
</dbReference>
<dbReference type="PROSITE" id="PS00905">
    <property type="entry name" value="GTP1_OBG"/>
    <property type="match status" value="1"/>
</dbReference>
<sequence length="345" mass="37595">MAQFIDRAKIFVQGGHGGNGCVAFRREKFVPKGGPSGGSGGKGGDVVLVADRNVHTLLDFKYKRHYRAERGRHGEGNKRSGKSGEDLIIKVPVGTVVRDAETGEVLGDLTEHGQRLVVARGGRGGRGNAEFATPTRRAPDFAEPGEPGEERWIELELKLLADVGLVGFPNAGKSTFLSRVSAARPEIADYPFTTLRPILGVAKVGDHSFVVADIPGLIEGAHQGKGLGHEFLRHVERTKLLLHLIDLTDPTRTPEEAFEAINRELSLYSPELARKPQIVVGTKLDALHDRSVLDRLRRFFAEKGYPFFAVSAVTGEGMDRLMGFVSEKLKELERSDAEEGKEDSG</sequence>
<feature type="binding site" evidence="8">
    <location>
        <position position="174"/>
    </location>
    <ligand>
        <name>Mg(2+)</name>
        <dbReference type="ChEBI" id="CHEBI:18420"/>
    </ligand>
</feature>
<feature type="binding site" evidence="8">
    <location>
        <begin position="167"/>
        <end position="174"/>
    </location>
    <ligand>
        <name>GTP</name>
        <dbReference type="ChEBI" id="CHEBI:37565"/>
    </ligand>
</feature>
<evidence type="ECO:0000256" key="9">
    <source>
        <dbReference type="SAM" id="MobiDB-lite"/>
    </source>
</evidence>
<feature type="domain" description="Obg" evidence="11">
    <location>
        <begin position="2"/>
        <end position="160"/>
    </location>
</feature>
<dbReference type="FunFam" id="2.70.210.12:FF:000001">
    <property type="entry name" value="GTPase Obg"/>
    <property type="match status" value="1"/>
</dbReference>
<dbReference type="InterPro" id="IPR006073">
    <property type="entry name" value="GTP-bd"/>
</dbReference>
<dbReference type="STRING" id="648996.Theam_1313"/>
<dbReference type="Gene3D" id="3.40.50.300">
    <property type="entry name" value="P-loop containing nucleotide triphosphate hydrolases"/>
    <property type="match status" value="1"/>
</dbReference>
<accession>E8T3E4</accession>
<dbReference type="NCBIfam" id="NF008956">
    <property type="entry name" value="PRK12299.1"/>
    <property type="match status" value="1"/>
</dbReference>
<comment type="similarity">
    <text evidence="1 8">Belongs to the TRAFAC class OBG-HflX-like GTPase superfamily. OBG GTPase family.</text>
</comment>
<dbReference type="GO" id="GO:0042254">
    <property type="term" value="P:ribosome biogenesis"/>
    <property type="evidence" value="ECO:0007669"/>
    <property type="project" value="UniProtKB-UniRule"/>
</dbReference>
<dbReference type="HAMAP" id="MF_01454">
    <property type="entry name" value="GTPase_Obg"/>
    <property type="match status" value="1"/>
</dbReference>
<dbReference type="Pfam" id="PF01018">
    <property type="entry name" value="GTP1_OBG"/>
    <property type="match status" value="1"/>
</dbReference>
<comment type="subunit">
    <text evidence="8">Monomer.</text>
</comment>
<feature type="domain" description="OBG-type G" evidence="10">
    <location>
        <begin position="161"/>
        <end position="330"/>
    </location>
</feature>
<keyword evidence="2 8" id="KW-0963">Cytoplasm</keyword>
<evidence type="ECO:0000256" key="1">
    <source>
        <dbReference type="ARBA" id="ARBA00007699"/>
    </source>
</evidence>
<dbReference type="NCBIfam" id="NF008955">
    <property type="entry name" value="PRK12297.1"/>
    <property type="match status" value="1"/>
</dbReference>
<keyword evidence="4 8" id="KW-0547">Nucleotide-binding</keyword>
<dbReference type="InterPro" id="IPR045086">
    <property type="entry name" value="OBG_GTPase"/>
</dbReference>
<dbReference type="InterPro" id="IPR014100">
    <property type="entry name" value="GTP-bd_Obg/CgtA"/>
</dbReference>